<dbReference type="InParanoid" id="G8Y2Y2"/>
<proteinExistence type="predicted"/>
<dbReference type="InterPro" id="IPR012917">
    <property type="entry name" value="DUF3294"/>
</dbReference>
<keyword evidence="2" id="KW-1185">Reference proteome</keyword>
<sequence>MSTEANTADLQQKVESLSELVSKQSKMIAKTGEEVMKLQLKGLREQVPQSGGGGAGSKVDLDDYATNEDLVQLVGELQNQLDYLEERNLRRIVNSQLHYKGDDAIIAPLPSKDGEEPPKDVFPKTIGEFKNIGKYEAILLCEFYDIWSFDTASDEALNAKDLSIEDTKKFLAGSSDKTIDEKVKGLSDKDFDDIFDHLGRYLGIPLRKHDNVW</sequence>
<dbReference type="OrthoDB" id="4076200at2759"/>
<organism evidence="1 2">
    <name type="scientific">Pichia sorbitophila (strain ATCC MYA-4447 / BCRC 22081 / CBS 7064 / NBRC 10061 / NRRL Y-12695)</name>
    <name type="common">Hybrid yeast</name>
    <dbReference type="NCBI Taxonomy" id="559304"/>
    <lineage>
        <taxon>Eukaryota</taxon>
        <taxon>Fungi</taxon>
        <taxon>Dikarya</taxon>
        <taxon>Ascomycota</taxon>
        <taxon>Saccharomycotina</taxon>
        <taxon>Pichiomycetes</taxon>
        <taxon>Debaryomycetaceae</taxon>
        <taxon>Millerozyma</taxon>
    </lineage>
</organism>
<name>G8Y2Y2_PICSO</name>
<dbReference type="EMBL" id="FO082047">
    <property type="protein sequence ID" value="CCE86143.1"/>
    <property type="molecule type" value="Genomic_DNA"/>
</dbReference>
<dbReference type="Proteomes" id="UP000005222">
    <property type="component" value="Chromosome M"/>
</dbReference>
<evidence type="ECO:0000313" key="2">
    <source>
        <dbReference type="Proteomes" id="UP000005222"/>
    </source>
</evidence>
<dbReference type="FunCoup" id="G8Y2Y2">
    <property type="interactions" value="277"/>
</dbReference>
<gene>
    <name evidence="1" type="primary">Piso0_005793</name>
    <name evidence="1" type="ORF">GNLVRS01_PISO0M22474g</name>
</gene>
<dbReference type="AlphaFoldDB" id="G8Y2Y2"/>
<accession>G8Y2Y2</accession>
<reference evidence="1 2" key="1">
    <citation type="journal article" date="2012" name="G3 (Bethesda)">
        <title>Pichia sorbitophila, an interspecies yeast hybrid reveals early steps of genome resolution following polyploidization.</title>
        <authorList>
            <person name="Leh Louis V."/>
            <person name="Despons L."/>
            <person name="Friedrich A."/>
            <person name="Martin T."/>
            <person name="Durrens P."/>
            <person name="Casaregola S."/>
            <person name="Neuveglise C."/>
            <person name="Fairhead C."/>
            <person name="Marck C."/>
            <person name="Cruz J.A."/>
            <person name="Straub M.L."/>
            <person name="Kugler V."/>
            <person name="Sacerdot C."/>
            <person name="Uzunov Z."/>
            <person name="Thierry A."/>
            <person name="Weiss S."/>
            <person name="Bleykasten C."/>
            <person name="De Montigny J."/>
            <person name="Jacques N."/>
            <person name="Jung P."/>
            <person name="Lemaire M."/>
            <person name="Mallet S."/>
            <person name="Morel G."/>
            <person name="Richard G.F."/>
            <person name="Sarkar A."/>
            <person name="Savel G."/>
            <person name="Schacherer J."/>
            <person name="Seret M.L."/>
            <person name="Talla E."/>
            <person name="Samson G."/>
            <person name="Jubin C."/>
            <person name="Poulain J."/>
            <person name="Vacherie B."/>
            <person name="Barbe V."/>
            <person name="Pelletier E."/>
            <person name="Sherman D.J."/>
            <person name="Westhof E."/>
            <person name="Weissenbach J."/>
            <person name="Baret P.V."/>
            <person name="Wincker P."/>
            <person name="Gaillardin C."/>
            <person name="Dujon B."/>
            <person name="Souciet J.L."/>
        </authorList>
    </citation>
    <scope>NUCLEOTIDE SEQUENCE [LARGE SCALE GENOMIC DNA]</scope>
    <source>
        <strain evidence="2">ATCC MYA-4447 / BCRC 22081 / CBS 7064 / NBRC 10061 / NRRL Y-12695</strain>
    </source>
</reference>
<dbReference type="eggNOG" id="ENOG502RXKB">
    <property type="taxonomic scope" value="Eukaryota"/>
</dbReference>
<protein>
    <submittedName>
        <fullName evidence="1">Piso0_005793 protein</fullName>
    </submittedName>
</protein>
<dbReference type="Pfam" id="PF07957">
    <property type="entry name" value="DUF3294"/>
    <property type="match status" value="1"/>
</dbReference>
<dbReference type="HOGENOM" id="CLU_110337_0_0_1"/>
<evidence type="ECO:0000313" key="1">
    <source>
        <dbReference type="EMBL" id="CCE86143.1"/>
    </source>
</evidence>
<dbReference type="STRING" id="559304.G8Y2Y2"/>